<keyword evidence="1" id="KW-1133">Transmembrane helix</keyword>
<sequence length="56" mass="6203">MGKTGGLTTEQTVWILIAFAVAMILGWIFEKEQITAFVTGIWKDLSGWAAGVIRFE</sequence>
<reference evidence="2 3" key="1">
    <citation type="submission" date="2017-08" db="EMBL/GenBank/DDBJ databases">
        <title>Burning lignite coal seam in the remote Altai Mountains harbors a hydrogen-driven thermophilic microbial community.</title>
        <authorList>
            <person name="Kadnikov V.V."/>
            <person name="Mardanov A.V."/>
            <person name="Ivasenko D."/>
            <person name="Beletsky A.V."/>
            <person name="Karnachuk O.V."/>
            <person name="Ravin N.V."/>
        </authorList>
    </citation>
    <scope>NUCLEOTIDE SEQUENCE [LARGE SCALE GENOMIC DNA]</scope>
    <source>
        <strain evidence="2">AL33</strain>
    </source>
</reference>
<dbReference type="EMBL" id="PEBV01000030">
    <property type="protein sequence ID" value="PTQ52237.1"/>
    <property type="molecule type" value="Genomic_DNA"/>
</dbReference>
<organism evidence="2 3">
    <name type="scientific">Hydrogenibacillus schlegelii</name>
    <name type="common">Bacillus schlegelii</name>
    <dbReference type="NCBI Taxonomy" id="1484"/>
    <lineage>
        <taxon>Bacteria</taxon>
        <taxon>Bacillati</taxon>
        <taxon>Bacillota</taxon>
        <taxon>Bacilli</taxon>
        <taxon>Bacillales</taxon>
        <taxon>Bacillales Family X. Incertae Sedis</taxon>
        <taxon>Hydrogenibacillus</taxon>
    </lineage>
</organism>
<keyword evidence="1" id="KW-0812">Transmembrane</keyword>
<dbReference type="Proteomes" id="UP000244180">
    <property type="component" value="Unassembled WGS sequence"/>
</dbReference>
<evidence type="ECO:0000313" key="3">
    <source>
        <dbReference type="Proteomes" id="UP000244180"/>
    </source>
</evidence>
<dbReference type="RefSeq" id="WP_273000487.1">
    <property type="nucleotide sequence ID" value="NZ_PEBV01000030.1"/>
</dbReference>
<keyword evidence="1" id="KW-0472">Membrane</keyword>
<name>A0A2T5G7T0_HYDSH</name>
<accession>A0A2T5G7T0</accession>
<protein>
    <submittedName>
        <fullName evidence="2">Uncharacterized protein</fullName>
    </submittedName>
</protein>
<dbReference type="AlphaFoldDB" id="A0A2T5G7T0"/>
<comment type="caution">
    <text evidence="2">The sequence shown here is derived from an EMBL/GenBank/DDBJ whole genome shotgun (WGS) entry which is preliminary data.</text>
</comment>
<gene>
    <name evidence="2" type="ORF">HSCHL_0708</name>
</gene>
<proteinExistence type="predicted"/>
<feature type="transmembrane region" description="Helical" evidence="1">
    <location>
        <begin position="12"/>
        <end position="29"/>
    </location>
</feature>
<evidence type="ECO:0000256" key="1">
    <source>
        <dbReference type="SAM" id="Phobius"/>
    </source>
</evidence>
<evidence type="ECO:0000313" key="2">
    <source>
        <dbReference type="EMBL" id="PTQ52237.1"/>
    </source>
</evidence>